<dbReference type="RefSeq" id="WP_208006024.1">
    <property type="nucleotide sequence ID" value="NZ_JAGDFX010000012.1"/>
</dbReference>
<dbReference type="Gene3D" id="3.90.1150.10">
    <property type="entry name" value="Aspartate Aminotransferase, domain 1"/>
    <property type="match status" value="1"/>
</dbReference>
<dbReference type="CDD" id="cd00610">
    <property type="entry name" value="OAT_like"/>
    <property type="match status" value="1"/>
</dbReference>
<dbReference type="SUPFAM" id="SSF53383">
    <property type="entry name" value="PLP-dependent transferases"/>
    <property type="match status" value="1"/>
</dbReference>
<comment type="caution">
    <text evidence="5">The sequence shown here is derived from an EMBL/GenBank/DDBJ whole genome shotgun (WGS) entry which is preliminary data.</text>
</comment>
<dbReference type="Pfam" id="PF00202">
    <property type="entry name" value="Aminotran_3"/>
    <property type="match status" value="1"/>
</dbReference>
<comment type="similarity">
    <text evidence="2 4">Belongs to the class-III pyridoxal-phosphate-dependent aminotransferase family.</text>
</comment>
<proteinExistence type="inferred from homology"/>
<dbReference type="InterPro" id="IPR015421">
    <property type="entry name" value="PyrdxlP-dep_Trfase_major"/>
</dbReference>
<dbReference type="InterPro" id="IPR015424">
    <property type="entry name" value="PyrdxlP-dep_Trfase"/>
</dbReference>
<keyword evidence="5" id="KW-0032">Aminotransferase</keyword>
<evidence type="ECO:0000256" key="2">
    <source>
        <dbReference type="ARBA" id="ARBA00008954"/>
    </source>
</evidence>
<dbReference type="EMBL" id="JAGDFX010000012">
    <property type="protein sequence ID" value="MBO1520152.1"/>
    <property type="molecule type" value="Genomic_DNA"/>
</dbReference>
<dbReference type="InterPro" id="IPR049704">
    <property type="entry name" value="Aminotrans_3_PPA_site"/>
</dbReference>
<dbReference type="InterPro" id="IPR015422">
    <property type="entry name" value="PyrdxlP-dep_Trfase_small"/>
</dbReference>
<evidence type="ECO:0000313" key="6">
    <source>
        <dbReference type="Proteomes" id="UP000664882"/>
    </source>
</evidence>
<reference evidence="5 6" key="1">
    <citation type="submission" date="2021-03" db="EMBL/GenBank/DDBJ databases">
        <title>Oceanisphaera sp. nov., isolated from the intestine.</title>
        <authorList>
            <person name="Zhao L.-H."/>
            <person name="Shi L.-F."/>
        </authorList>
    </citation>
    <scope>NUCLEOTIDE SEQUENCE [LARGE SCALE GENOMIC DNA]</scope>
    <source>
        <strain evidence="5 6">DM8</strain>
    </source>
</reference>
<dbReference type="NCBIfam" id="NF004767">
    <property type="entry name" value="PRK06105.1"/>
    <property type="match status" value="1"/>
</dbReference>
<dbReference type="InterPro" id="IPR005814">
    <property type="entry name" value="Aminotrans_3"/>
</dbReference>
<keyword evidence="5" id="KW-0808">Transferase</keyword>
<dbReference type="Gene3D" id="3.40.640.10">
    <property type="entry name" value="Type I PLP-dependent aspartate aminotransferase-like (Major domain)"/>
    <property type="match status" value="1"/>
</dbReference>
<comment type="cofactor">
    <cofactor evidence="1">
        <name>pyridoxal 5'-phosphate</name>
        <dbReference type="ChEBI" id="CHEBI:597326"/>
    </cofactor>
</comment>
<dbReference type="PIRSF" id="PIRSF000521">
    <property type="entry name" value="Transaminase_4ab_Lys_Orn"/>
    <property type="match status" value="1"/>
</dbReference>
<dbReference type="GO" id="GO:0008483">
    <property type="term" value="F:transaminase activity"/>
    <property type="evidence" value="ECO:0007669"/>
    <property type="project" value="UniProtKB-KW"/>
</dbReference>
<evidence type="ECO:0000256" key="3">
    <source>
        <dbReference type="ARBA" id="ARBA00022898"/>
    </source>
</evidence>
<keyword evidence="6" id="KW-1185">Reference proteome</keyword>
<keyword evidence="3 4" id="KW-0663">Pyridoxal phosphate</keyword>
<dbReference type="PROSITE" id="PS00600">
    <property type="entry name" value="AA_TRANSFER_CLASS_3"/>
    <property type="match status" value="1"/>
</dbReference>
<dbReference type="NCBIfam" id="NF005684">
    <property type="entry name" value="PRK07482.1"/>
    <property type="match status" value="1"/>
</dbReference>
<accession>A0ABS3NHV6</accession>
<dbReference type="Proteomes" id="UP000664882">
    <property type="component" value="Unassembled WGS sequence"/>
</dbReference>
<gene>
    <name evidence="5" type="ORF">J3U76_11050</name>
</gene>
<sequence length="473" mass="51793">MTLDTQKWLEMDRQNIFHASTHLKQYSSGEIKGRIITGAQGIRITDSTGIELIDAFAGLYCVNIGYGRLEMAEALYEQAKKLAYYHTYVGHTNEALIELSERIIKMAPAGMSKVYYGMSGSDANETQMKLVWYYNNVRGLPQKKKIISRDRGYHGSTIAAGSLTGLDTFHAHFDLPLPRVKHTLAPVYYHRADHDMSEGEFSQHCANELEKMILAEGPDTIAAMIGEPVLGTGGIVPPPEGYWAAINQVLNKYDILLIADEVVCGFGRLGSDFGSLHYDMQPDLMTIAKGLTSAYQPLSGVIVGNKVWKVLEDGTDAWGAIGHGYTYSGHPMGAAAALCNLDIIARENLTDNARVTGAYLQQRMQQTFADHPLVGDTRGVGLMHALEFSSNKRQRQGFDPTLKVGPQIAAACLEQGLIARAMPHGDILGFAPPLVVSKDDIDDIVERTEKAVHKVTDQLVRSGALKTQDPVTA</sequence>
<dbReference type="PANTHER" id="PTHR43094:SF1">
    <property type="entry name" value="AMINOTRANSFERASE CLASS-III"/>
    <property type="match status" value="1"/>
</dbReference>
<evidence type="ECO:0000256" key="4">
    <source>
        <dbReference type="RuleBase" id="RU003560"/>
    </source>
</evidence>
<evidence type="ECO:0000256" key="1">
    <source>
        <dbReference type="ARBA" id="ARBA00001933"/>
    </source>
</evidence>
<protein>
    <submittedName>
        <fullName evidence="5">Aspartate aminotransferase family protein</fullName>
    </submittedName>
</protein>
<dbReference type="PANTHER" id="PTHR43094">
    <property type="entry name" value="AMINOTRANSFERASE"/>
    <property type="match status" value="1"/>
</dbReference>
<organism evidence="5 6">
    <name type="scientific">Oceanisphaera pacifica</name>
    <dbReference type="NCBI Taxonomy" id="2818389"/>
    <lineage>
        <taxon>Bacteria</taxon>
        <taxon>Pseudomonadati</taxon>
        <taxon>Pseudomonadota</taxon>
        <taxon>Gammaproteobacteria</taxon>
        <taxon>Aeromonadales</taxon>
        <taxon>Aeromonadaceae</taxon>
        <taxon>Oceanisphaera</taxon>
    </lineage>
</organism>
<evidence type="ECO:0000313" key="5">
    <source>
        <dbReference type="EMBL" id="MBO1520152.1"/>
    </source>
</evidence>
<name>A0ABS3NHV6_9GAMM</name>